<dbReference type="RefSeq" id="WP_017450859.1">
    <property type="nucleotide sequence ID" value="NZ_CP008956.1"/>
</dbReference>
<dbReference type="Pfam" id="PF04509">
    <property type="entry name" value="CheC"/>
    <property type="match status" value="1"/>
</dbReference>
<dbReference type="Gene3D" id="3.40.1550.10">
    <property type="entry name" value="CheC-like"/>
    <property type="match status" value="1"/>
</dbReference>
<gene>
    <name evidence="3" type="ORF">C798_10565</name>
</gene>
<dbReference type="CDD" id="cd17910">
    <property type="entry name" value="CheC_ClassII"/>
    <property type="match status" value="1"/>
</dbReference>
<protein>
    <submittedName>
        <fullName evidence="3">Chemotaxis protein CheC</fullName>
    </submittedName>
</protein>
<dbReference type="InterPro" id="IPR051469">
    <property type="entry name" value="FliN/MopA/SpaO"/>
</dbReference>
<proteinExistence type="predicted"/>
<reference evidence="3 4" key="1">
    <citation type="journal article" date="2012" name="J. Bacteriol.">
        <title>Genome sequence of the pathogenic Herbaspirillum seropedicae strain Os34, isolated from rice roots.</title>
        <authorList>
            <person name="Ye W."/>
            <person name="Ye S."/>
            <person name="Liu J."/>
            <person name="Chang S."/>
            <person name="Chen M."/>
            <person name="Zhu B."/>
            <person name="Guo L."/>
            <person name="An Q."/>
        </authorList>
    </citation>
    <scope>NUCLEOTIDE SEQUENCE [LARGE SCALE GENOMIC DNA]</scope>
    <source>
        <strain evidence="3 4">Os34</strain>
    </source>
</reference>
<feature type="domain" description="CheC-like protein" evidence="2">
    <location>
        <begin position="7"/>
        <end position="43"/>
    </location>
</feature>
<sequence length="207" mass="22539">MSIFNDIERDALTEIFNVGAGRAAQSLSEIVGDEVCLTVPSVEVLRSDAINEQVLPRAPGRFATVSQNFGGPFEAEAVLLFTEERALAIVRDMMGSTMSLEELAEFEREAMCELGNIILNACLSAMADMLEITLNSSLPQYLVSTPEDISSRLATGQSGDSYVLVLHIDLVIEKHQTDGHLIFLLSSSSLHALVEHVRRYLGKIGLA</sequence>
<evidence type="ECO:0000259" key="2">
    <source>
        <dbReference type="Pfam" id="PF04509"/>
    </source>
</evidence>
<dbReference type="PANTHER" id="PTHR43484">
    <property type="match status" value="1"/>
</dbReference>
<keyword evidence="1" id="KW-0145">Chemotaxis</keyword>
<evidence type="ECO:0000313" key="4">
    <source>
        <dbReference type="Proteomes" id="UP000501648"/>
    </source>
</evidence>
<accession>A0A6M3ZPZ0</accession>
<dbReference type="GO" id="GO:0006935">
    <property type="term" value="P:chemotaxis"/>
    <property type="evidence" value="ECO:0007669"/>
    <property type="project" value="UniProtKB-KW"/>
</dbReference>
<dbReference type="InterPro" id="IPR028976">
    <property type="entry name" value="CheC-like_sf"/>
</dbReference>
<dbReference type="Proteomes" id="UP000501648">
    <property type="component" value="Chromosome"/>
</dbReference>
<evidence type="ECO:0000256" key="1">
    <source>
        <dbReference type="ARBA" id="ARBA00022500"/>
    </source>
</evidence>
<dbReference type="GO" id="GO:0016787">
    <property type="term" value="F:hydrolase activity"/>
    <property type="evidence" value="ECO:0007669"/>
    <property type="project" value="InterPro"/>
</dbReference>
<name>A0A6M3ZPZ0_9BURK</name>
<evidence type="ECO:0000313" key="3">
    <source>
        <dbReference type="EMBL" id="QJQ00659.1"/>
    </source>
</evidence>
<organism evidence="3 4">
    <name type="scientific">Herbaspirillum rubrisubalbicans Os34</name>
    <dbReference type="NCBI Taxonomy" id="1235827"/>
    <lineage>
        <taxon>Bacteria</taxon>
        <taxon>Pseudomonadati</taxon>
        <taxon>Pseudomonadota</taxon>
        <taxon>Betaproteobacteria</taxon>
        <taxon>Burkholderiales</taxon>
        <taxon>Oxalobacteraceae</taxon>
        <taxon>Herbaspirillum</taxon>
    </lineage>
</organism>
<dbReference type="InterPro" id="IPR007597">
    <property type="entry name" value="CheC"/>
</dbReference>
<dbReference type="AlphaFoldDB" id="A0A6M3ZPZ0"/>
<dbReference type="EMBL" id="CP008956">
    <property type="protein sequence ID" value="QJQ00659.1"/>
    <property type="molecule type" value="Genomic_DNA"/>
</dbReference>
<dbReference type="SUPFAM" id="SSF103039">
    <property type="entry name" value="CheC-like"/>
    <property type="match status" value="1"/>
</dbReference>
<dbReference type="PANTHER" id="PTHR43484:SF1">
    <property type="entry name" value="FLAGELLAR MOTOR SWITCH PROTEIN FLIN"/>
    <property type="match status" value="1"/>
</dbReference>